<keyword evidence="4" id="KW-0145">Chemotaxis</keyword>
<feature type="domain" description="CheW-like" evidence="5">
    <location>
        <begin position="10"/>
        <end position="150"/>
    </location>
</feature>
<dbReference type="CDD" id="cd00732">
    <property type="entry name" value="CheW"/>
    <property type="match status" value="1"/>
</dbReference>
<comment type="subcellular location">
    <subcellularLocation>
        <location evidence="1">Cytoplasm</location>
    </subcellularLocation>
</comment>
<dbReference type="RefSeq" id="WP_134113517.1">
    <property type="nucleotide sequence ID" value="NZ_SOBG01000007.1"/>
</dbReference>
<evidence type="ECO:0000313" key="7">
    <source>
        <dbReference type="Proteomes" id="UP000294678"/>
    </source>
</evidence>
<dbReference type="PANTHER" id="PTHR22617:SF23">
    <property type="entry name" value="CHEMOTAXIS PROTEIN CHEW"/>
    <property type="match status" value="1"/>
</dbReference>
<dbReference type="Gene3D" id="2.40.50.180">
    <property type="entry name" value="CheA-289, Domain 4"/>
    <property type="match status" value="1"/>
</dbReference>
<comment type="caution">
    <text evidence="6">The sequence shown here is derived from an EMBL/GenBank/DDBJ whole genome shotgun (WGS) entry which is preliminary data.</text>
</comment>
<dbReference type="AlphaFoldDB" id="A0AA46DXN8"/>
<dbReference type="SMART" id="SM00260">
    <property type="entry name" value="CheW"/>
    <property type="match status" value="1"/>
</dbReference>
<dbReference type="GO" id="GO:0006935">
    <property type="term" value="P:chemotaxis"/>
    <property type="evidence" value="ECO:0007669"/>
    <property type="project" value="UniProtKB-KW"/>
</dbReference>
<evidence type="ECO:0000256" key="1">
    <source>
        <dbReference type="ARBA" id="ARBA00004496"/>
    </source>
</evidence>
<sequence>MEKEKNMSDELQVVVFILDKNYYGVHILQVQEIIKMTEITQLPNTPDFIKGIVNLRGNIVPIMNLRKRFGLTEQKENENAKILILKLEELQFGIIVDEISEVEKVSVSSIEAPPKIVSGVRGEFINGIAKTNDRLLILLNIEKILTLEEKEILKEIEETN</sequence>
<dbReference type="Gene3D" id="2.30.30.40">
    <property type="entry name" value="SH3 Domains"/>
    <property type="match status" value="1"/>
</dbReference>
<dbReference type="PROSITE" id="PS50851">
    <property type="entry name" value="CHEW"/>
    <property type="match status" value="1"/>
</dbReference>
<reference evidence="6 7" key="1">
    <citation type="submission" date="2019-03" db="EMBL/GenBank/DDBJ databases">
        <title>Genomic Encyclopedia of Type Strains, Phase IV (KMG-IV): sequencing the most valuable type-strain genomes for metagenomic binning, comparative biology and taxonomic classification.</title>
        <authorList>
            <person name="Goeker M."/>
        </authorList>
    </citation>
    <scope>NUCLEOTIDE SEQUENCE [LARGE SCALE GENOMIC DNA]</scope>
    <source>
        <strain evidence="6 7">DSM 100055</strain>
    </source>
</reference>
<protein>
    <recommendedName>
        <fullName evidence="2">Chemotaxis protein CheW</fullName>
    </recommendedName>
</protein>
<organism evidence="6 7">
    <name type="scientific">Hypnocyclicus thermotrophus</name>
    <dbReference type="NCBI Taxonomy" id="1627895"/>
    <lineage>
        <taxon>Bacteria</taxon>
        <taxon>Fusobacteriati</taxon>
        <taxon>Fusobacteriota</taxon>
        <taxon>Fusobacteriia</taxon>
        <taxon>Fusobacteriales</taxon>
        <taxon>Fusobacteriaceae</taxon>
        <taxon>Hypnocyclicus</taxon>
    </lineage>
</organism>
<dbReference type="EMBL" id="SOBG01000007">
    <property type="protein sequence ID" value="TDT68583.1"/>
    <property type="molecule type" value="Genomic_DNA"/>
</dbReference>
<evidence type="ECO:0000259" key="5">
    <source>
        <dbReference type="PROSITE" id="PS50851"/>
    </source>
</evidence>
<dbReference type="GO" id="GO:0007165">
    <property type="term" value="P:signal transduction"/>
    <property type="evidence" value="ECO:0007669"/>
    <property type="project" value="InterPro"/>
</dbReference>
<dbReference type="InterPro" id="IPR002545">
    <property type="entry name" value="CheW-lke_dom"/>
</dbReference>
<dbReference type="InterPro" id="IPR039315">
    <property type="entry name" value="CheW"/>
</dbReference>
<dbReference type="SUPFAM" id="SSF50341">
    <property type="entry name" value="CheW-like"/>
    <property type="match status" value="1"/>
</dbReference>
<dbReference type="GO" id="GO:0005829">
    <property type="term" value="C:cytosol"/>
    <property type="evidence" value="ECO:0007669"/>
    <property type="project" value="TreeGrafter"/>
</dbReference>
<dbReference type="FunFam" id="2.40.50.180:FF:000002">
    <property type="entry name" value="Chemotaxis protein CheW"/>
    <property type="match status" value="1"/>
</dbReference>
<keyword evidence="7" id="KW-1185">Reference proteome</keyword>
<proteinExistence type="predicted"/>
<name>A0AA46DXN8_9FUSO</name>
<evidence type="ECO:0000313" key="6">
    <source>
        <dbReference type="EMBL" id="TDT68583.1"/>
    </source>
</evidence>
<dbReference type="Proteomes" id="UP000294678">
    <property type="component" value="Unassembled WGS sequence"/>
</dbReference>
<dbReference type="Pfam" id="PF01584">
    <property type="entry name" value="CheW"/>
    <property type="match status" value="1"/>
</dbReference>
<evidence type="ECO:0000256" key="4">
    <source>
        <dbReference type="ARBA" id="ARBA00022500"/>
    </source>
</evidence>
<evidence type="ECO:0000256" key="3">
    <source>
        <dbReference type="ARBA" id="ARBA00022490"/>
    </source>
</evidence>
<dbReference type="InterPro" id="IPR036061">
    <property type="entry name" value="CheW-like_dom_sf"/>
</dbReference>
<gene>
    <name evidence="6" type="ORF">EV215_1650</name>
</gene>
<evidence type="ECO:0000256" key="2">
    <source>
        <dbReference type="ARBA" id="ARBA00021483"/>
    </source>
</evidence>
<keyword evidence="3" id="KW-0963">Cytoplasm</keyword>
<dbReference type="PANTHER" id="PTHR22617">
    <property type="entry name" value="CHEMOTAXIS SENSOR HISTIDINE KINASE-RELATED"/>
    <property type="match status" value="1"/>
</dbReference>
<accession>A0AA46DXN8</accession>